<evidence type="ECO:0000256" key="2">
    <source>
        <dbReference type="ARBA" id="ARBA00022741"/>
    </source>
</evidence>
<evidence type="ECO:0000256" key="1">
    <source>
        <dbReference type="ARBA" id="ARBA00022448"/>
    </source>
</evidence>
<dbReference type="GO" id="GO:0016887">
    <property type="term" value="F:ATP hydrolysis activity"/>
    <property type="evidence" value="ECO:0007669"/>
    <property type="project" value="InterPro"/>
</dbReference>
<dbReference type="GO" id="GO:0005524">
    <property type="term" value="F:ATP binding"/>
    <property type="evidence" value="ECO:0007669"/>
    <property type="project" value="UniProtKB-KW"/>
</dbReference>
<reference evidence="7 8" key="1">
    <citation type="submission" date="2019-02" db="EMBL/GenBank/DDBJ databases">
        <title>Deep-cultivation of Planctomycetes and their phenomic and genomic characterization uncovers novel biology.</title>
        <authorList>
            <person name="Wiegand S."/>
            <person name="Jogler M."/>
            <person name="Boedeker C."/>
            <person name="Pinto D."/>
            <person name="Vollmers J."/>
            <person name="Rivas-Marin E."/>
            <person name="Kohn T."/>
            <person name="Peeters S.H."/>
            <person name="Heuer A."/>
            <person name="Rast P."/>
            <person name="Oberbeckmann S."/>
            <person name="Bunk B."/>
            <person name="Jeske O."/>
            <person name="Meyerdierks A."/>
            <person name="Storesund J.E."/>
            <person name="Kallscheuer N."/>
            <person name="Luecker S."/>
            <person name="Lage O.M."/>
            <person name="Pohl T."/>
            <person name="Merkel B.J."/>
            <person name="Hornburger P."/>
            <person name="Mueller R.-W."/>
            <person name="Bruemmer F."/>
            <person name="Labrenz M."/>
            <person name="Spormann A.M."/>
            <person name="Op den Camp H."/>
            <person name="Overmann J."/>
            <person name="Amann R."/>
            <person name="Jetten M.S.M."/>
            <person name="Mascher T."/>
            <person name="Medema M.H."/>
            <person name="Devos D.P."/>
            <person name="Kaster A.-K."/>
            <person name="Ovreas L."/>
            <person name="Rohde M."/>
            <person name="Galperin M.Y."/>
            <person name="Jogler C."/>
        </authorList>
    </citation>
    <scope>NUCLEOTIDE SEQUENCE [LARGE SCALE GENOMIC DNA]</scope>
    <source>
        <strain evidence="7 8">Pla85_3_4</strain>
    </source>
</reference>
<protein>
    <submittedName>
        <fullName evidence="7">P-loop containing nucleoside triphosphate hydrolase</fullName>
        <ecNumber evidence="7">3.6.3.-</ecNumber>
    </submittedName>
</protein>
<evidence type="ECO:0000313" key="7">
    <source>
        <dbReference type="EMBL" id="QDU92939.1"/>
    </source>
</evidence>
<dbReference type="SMART" id="SM00382">
    <property type="entry name" value="AAA"/>
    <property type="match status" value="1"/>
</dbReference>
<accession>A0A518DM74</accession>
<sequence>MSSSLQIDKAAERQAPAKRPSASLTRPEERPCLLGAQGLFKSYRKGKLEIPVLRGVDFSVRQGEFTAIIGNSGCGKSTLLHLLGTLDRPDKGEIQFEGYRIDNLPQASRDILRNRHFGMIFQFYHLLPELTTLENVLTPRMISQGVMQYWWNRRKNIERAKELLDMVGLSHRLNHRPREMSGGEMQRTAIARALIADPQLLLADEPTGNLDEANGREIFEILRRLNLENNLTIVMVTHDKGLAAAADNVVQLVEGQVK</sequence>
<evidence type="ECO:0000313" key="8">
    <source>
        <dbReference type="Proteomes" id="UP000317648"/>
    </source>
</evidence>
<name>A0A518DM74_9BACT</name>
<dbReference type="PANTHER" id="PTHR24220">
    <property type="entry name" value="IMPORT ATP-BINDING PROTEIN"/>
    <property type="match status" value="1"/>
</dbReference>
<dbReference type="GO" id="GO:0022857">
    <property type="term" value="F:transmembrane transporter activity"/>
    <property type="evidence" value="ECO:0007669"/>
    <property type="project" value="TreeGrafter"/>
</dbReference>
<dbReference type="GO" id="GO:0098796">
    <property type="term" value="C:membrane protein complex"/>
    <property type="evidence" value="ECO:0007669"/>
    <property type="project" value="UniProtKB-ARBA"/>
</dbReference>
<dbReference type="Proteomes" id="UP000317648">
    <property type="component" value="Chromosome"/>
</dbReference>
<dbReference type="FunFam" id="3.40.50.300:FF:000032">
    <property type="entry name" value="Export ABC transporter ATP-binding protein"/>
    <property type="match status" value="1"/>
</dbReference>
<dbReference type="Pfam" id="PF00005">
    <property type="entry name" value="ABC_tran"/>
    <property type="match status" value="1"/>
</dbReference>
<organism evidence="7 8">
    <name type="scientific">Lignipirellula cremea</name>
    <dbReference type="NCBI Taxonomy" id="2528010"/>
    <lineage>
        <taxon>Bacteria</taxon>
        <taxon>Pseudomonadati</taxon>
        <taxon>Planctomycetota</taxon>
        <taxon>Planctomycetia</taxon>
        <taxon>Pirellulales</taxon>
        <taxon>Pirellulaceae</taxon>
        <taxon>Lignipirellula</taxon>
    </lineage>
</organism>
<dbReference type="InterPro" id="IPR017911">
    <property type="entry name" value="MacB-like_ATP-bd"/>
</dbReference>
<proteinExistence type="inferred from homology"/>
<dbReference type="InterPro" id="IPR003593">
    <property type="entry name" value="AAA+_ATPase"/>
</dbReference>
<dbReference type="RefSeq" id="WP_145049315.1">
    <property type="nucleotide sequence ID" value="NZ_CP036433.1"/>
</dbReference>
<feature type="region of interest" description="Disordered" evidence="5">
    <location>
        <begin position="1"/>
        <end position="27"/>
    </location>
</feature>
<keyword evidence="3" id="KW-0067">ATP-binding</keyword>
<dbReference type="InterPro" id="IPR015854">
    <property type="entry name" value="ABC_transpr_LolD-like"/>
</dbReference>
<dbReference type="KEGG" id="lcre:Pla8534_07120"/>
<keyword evidence="1" id="KW-0813">Transport</keyword>
<keyword evidence="7" id="KW-0378">Hydrolase</keyword>
<evidence type="ECO:0000256" key="4">
    <source>
        <dbReference type="ARBA" id="ARBA00038388"/>
    </source>
</evidence>
<feature type="domain" description="ABC transporter" evidence="6">
    <location>
        <begin position="34"/>
        <end position="258"/>
    </location>
</feature>
<dbReference type="EMBL" id="CP036433">
    <property type="protein sequence ID" value="QDU92939.1"/>
    <property type="molecule type" value="Genomic_DNA"/>
</dbReference>
<dbReference type="AlphaFoldDB" id="A0A518DM74"/>
<comment type="similarity">
    <text evidence="4">Belongs to the ABC transporter superfamily. Macrolide exporter (TC 3.A.1.122) family.</text>
</comment>
<dbReference type="CDD" id="cd03255">
    <property type="entry name" value="ABC_MJ0796_LolCDE_FtsE"/>
    <property type="match status" value="1"/>
</dbReference>
<dbReference type="EC" id="3.6.3.-" evidence="7"/>
<evidence type="ECO:0000259" key="6">
    <source>
        <dbReference type="PROSITE" id="PS50893"/>
    </source>
</evidence>
<dbReference type="SUPFAM" id="SSF52540">
    <property type="entry name" value="P-loop containing nucleoside triphosphate hydrolases"/>
    <property type="match status" value="1"/>
</dbReference>
<keyword evidence="8" id="KW-1185">Reference proteome</keyword>
<dbReference type="InterPro" id="IPR003439">
    <property type="entry name" value="ABC_transporter-like_ATP-bd"/>
</dbReference>
<evidence type="ECO:0000256" key="5">
    <source>
        <dbReference type="SAM" id="MobiDB-lite"/>
    </source>
</evidence>
<keyword evidence="2" id="KW-0547">Nucleotide-binding</keyword>
<evidence type="ECO:0000256" key="3">
    <source>
        <dbReference type="ARBA" id="ARBA00022840"/>
    </source>
</evidence>
<gene>
    <name evidence="7" type="ORF">Pla8534_07120</name>
</gene>
<dbReference type="PANTHER" id="PTHR24220:SF689">
    <property type="entry name" value="LIPOPROTEIN-RELEASING SYSTEM ATP-BINDING PROTEIN LOLD"/>
    <property type="match status" value="1"/>
</dbReference>
<dbReference type="Gene3D" id="3.40.50.300">
    <property type="entry name" value="P-loop containing nucleotide triphosphate hydrolases"/>
    <property type="match status" value="1"/>
</dbReference>
<dbReference type="InterPro" id="IPR027417">
    <property type="entry name" value="P-loop_NTPase"/>
</dbReference>
<dbReference type="OrthoDB" id="273392at2"/>
<dbReference type="PROSITE" id="PS50893">
    <property type="entry name" value="ABC_TRANSPORTER_2"/>
    <property type="match status" value="1"/>
</dbReference>
<dbReference type="GO" id="GO:0005886">
    <property type="term" value="C:plasma membrane"/>
    <property type="evidence" value="ECO:0007669"/>
    <property type="project" value="TreeGrafter"/>
</dbReference>